<protein>
    <submittedName>
        <fullName evidence="3">Uncharacterized protein</fullName>
    </submittedName>
</protein>
<feature type="region of interest" description="Disordered" evidence="1">
    <location>
        <begin position="29"/>
        <end position="74"/>
    </location>
</feature>
<feature type="chain" id="PRO_5038700144" evidence="2">
    <location>
        <begin position="25"/>
        <end position="390"/>
    </location>
</feature>
<keyword evidence="2" id="KW-0732">Signal</keyword>
<comment type="caution">
    <text evidence="3">The sequence shown here is derived from an EMBL/GenBank/DDBJ whole genome shotgun (WGS) entry which is preliminary data.</text>
</comment>
<evidence type="ECO:0000256" key="2">
    <source>
        <dbReference type="SAM" id="SignalP"/>
    </source>
</evidence>
<sequence length="390" mass="40997">MRPTGMHTSTAAVLALLLTLGVTACDGGGAGAASASSSSGRPSDAVPAGSAAAVESSSDEPSPDAPPVDEPPLDVQEVGGHRVVPRGVVGVQVSGNWVSWTRIAADGEGTGDTVTVLNWRTGARRTVRSTFAPGRIEGADLVGHYLVLADQARPAYDADTVTTWRVLAVEVRTGRTTRLAGSRTPSPAPFPRAADGRVLWQELEDPDDPAAGVRVRTWTPGARVQDMRRHVRDVYEVLPSRGGAVLVRYADRRVRGLPAGDVRRWGATRGHGRSLSTDGLGMRVSAAGGVVAWTERADEGRQNADPVSLWTRWRGTTRRIVADGYPSEVVVGAGFLAWSGASGRLRLARPDGSARVALGGPRTSVPAGADADRHLLAYVTGTRLHVLEVD</sequence>
<keyword evidence="4" id="KW-1185">Reference proteome</keyword>
<reference evidence="3 4" key="1">
    <citation type="submission" date="2020-08" db="EMBL/GenBank/DDBJ databases">
        <authorList>
            <person name="Seo M.-J."/>
        </authorList>
    </citation>
    <scope>NUCLEOTIDE SEQUENCE [LARGE SCALE GENOMIC DNA]</scope>
    <source>
        <strain evidence="3 4">KIGAM211</strain>
    </source>
</reference>
<dbReference type="PROSITE" id="PS51257">
    <property type="entry name" value="PROKAR_LIPOPROTEIN"/>
    <property type="match status" value="1"/>
</dbReference>
<evidence type="ECO:0000313" key="3">
    <source>
        <dbReference type="EMBL" id="MBB6629853.1"/>
    </source>
</evidence>
<feature type="compositionally biased region" description="Low complexity" evidence="1">
    <location>
        <begin position="32"/>
        <end position="56"/>
    </location>
</feature>
<feature type="signal peptide" evidence="2">
    <location>
        <begin position="1"/>
        <end position="24"/>
    </location>
</feature>
<evidence type="ECO:0000256" key="1">
    <source>
        <dbReference type="SAM" id="MobiDB-lite"/>
    </source>
</evidence>
<dbReference type="Proteomes" id="UP000523955">
    <property type="component" value="Unassembled WGS sequence"/>
</dbReference>
<gene>
    <name evidence="3" type="ORF">H5V45_21220</name>
</gene>
<proteinExistence type="predicted"/>
<accession>A0A7X0RK68</accession>
<organism evidence="3 4">
    <name type="scientific">Nocardioides luti</name>
    <dbReference type="NCBI Taxonomy" id="2761101"/>
    <lineage>
        <taxon>Bacteria</taxon>
        <taxon>Bacillati</taxon>
        <taxon>Actinomycetota</taxon>
        <taxon>Actinomycetes</taxon>
        <taxon>Propionibacteriales</taxon>
        <taxon>Nocardioidaceae</taxon>
        <taxon>Nocardioides</taxon>
    </lineage>
</organism>
<dbReference type="AlphaFoldDB" id="A0A7X0RK68"/>
<dbReference type="RefSeq" id="WP_185255066.1">
    <property type="nucleotide sequence ID" value="NZ_JACKXE010000002.1"/>
</dbReference>
<dbReference type="SUPFAM" id="SSF69304">
    <property type="entry name" value="Tricorn protease N-terminal domain"/>
    <property type="match status" value="1"/>
</dbReference>
<name>A0A7X0RK68_9ACTN</name>
<evidence type="ECO:0000313" key="4">
    <source>
        <dbReference type="Proteomes" id="UP000523955"/>
    </source>
</evidence>
<dbReference type="EMBL" id="JACKXE010000002">
    <property type="protein sequence ID" value="MBB6629853.1"/>
    <property type="molecule type" value="Genomic_DNA"/>
</dbReference>